<keyword evidence="3" id="KW-1185">Reference proteome</keyword>
<evidence type="ECO:0000256" key="1">
    <source>
        <dbReference type="SAM" id="Coils"/>
    </source>
</evidence>
<gene>
    <name evidence="2" type="ORF">AYBTSS11_LOCUS5686</name>
</gene>
<dbReference type="Proteomes" id="UP001189624">
    <property type="component" value="Chromosome 2"/>
</dbReference>
<dbReference type="AlphaFoldDB" id="A0AA86S2M2"/>
<protein>
    <submittedName>
        <fullName evidence="2">Uncharacterized protein</fullName>
    </submittedName>
</protein>
<evidence type="ECO:0000313" key="2">
    <source>
        <dbReference type="EMBL" id="CAJ1932210.1"/>
    </source>
</evidence>
<sequence length="263" mass="29624">MDLGYTIATILKRNNHVFSDDRVCVKLDWLEQLNRHYVQVQGRDCLVLKYIGQQLGLDGSYIPRTYIEQIQIEKLVDEVMALPDDMKTKLSLDEDLVSIPKEALSTTSADRVAMRNKHLRSQPYLLGQVECHSHIPIKETENLAKVTGYDANNRRFGERNSESSAMSVNQLSDQISALNDRMDKFTNRIEELNSKLNTSRNSPSQQNLSLQAETCNGSAPTSYFITSLGNGSLTGSKMANSSSSSQLTKDFPFMDEANIIWVH</sequence>
<dbReference type="Gramene" id="rna-AYBTSS11_LOCUS5686">
    <property type="protein sequence ID" value="CAJ1932210.1"/>
    <property type="gene ID" value="gene-AYBTSS11_LOCUS5686"/>
</dbReference>
<organism evidence="2 3">
    <name type="scientific">Sphenostylis stenocarpa</name>
    <dbReference type="NCBI Taxonomy" id="92480"/>
    <lineage>
        <taxon>Eukaryota</taxon>
        <taxon>Viridiplantae</taxon>
        <taxon>Streptophyta</taxon>
        <taxon>Embryophyta</taxon>
        <taxon>Tracheophyta</taxon>
        <taxon>Spermatophyta</taxon>
        <taxon>Magnoliopsida</taxon>
        <taxon>eudicotyledons</taxon>
        <taxon>Gunneridae</taxon>
        <taxon>Pentapetalae</taxon>
        <taxon>rosids</taxon>
        <taxon>fabids</taxon>
        <taxon>Fabales</taxon>
        <taxon>Fabaceae</taxon>
        <taxon>Papilionoideae</taxon>
        <taxon>50 kb inversion clade</taxon>
        <taxon>NPAAA clade</taxon>
        <taxon>indigoferoid/millettioid clade</taxon>
        <taxon>Phaseoleae</taxon>
        <taxon>Sphenostylis</taxon>
    </lineage>
</organism>
<proteinExistence type="predicted"/>
<feature type="coiled-coil region" evidence="1">
    <location>
        <begin position="168"/>
        <end position="202"/>
    </location>
</feature>
<accession>A0AA86S2M2</accession>
<reference evidence="2" key="1">
    <citation type="submission" date="2023-10" db="EMBL/GenBank/DDBJ databases">
        <authorList>
            <person name="Domelevo Entfellner J.-B."/>
        </authorList>
    </citation>
    <scope>NUCLEOTIDE SEQUENCE</scope>
</reference>
<dbReference type="EMBL" id="OY731399">
    <property type="protein sequence ID" value="CAJ1932210.1"/>
    <property type="molecule type" value="Genomic_DNA"/>
</dbReference>
<evidence type="ECO:0000313" key="3">
    <source>
        <dbReference type="Proteomes" id="UP001189624"/>
    </source>
</evidence>
<keyword evidence="1" id="KW-0175">Coiled coil</keyword>
<name>A0AA86S2M2_9FABA</name>